<dbReference type="Pfam" id="PF13370">
    <property type="entry name" value="Fer4_13"/>
    <property type="match status" value="1"/>
</dbReference>
<dbReference type="InterPro" id="IPR051269">
    <property type="entry name" value="Fe-S_cluster_ET"/>
</dbReference>
<keyword evidence="7" id="KW-0003">3Fe-4S</keyword>
<evidence type="ECO:0000313" key="10">
    <source>
        <dbReference type="Proteomes" id="UP000011863"/>
    </source>
</evidence>
<sequence length="69" mass="7395">MNEKLKVSVDREICVAGGQCVSVAPQTFDQDDDGIVVLVEPEVFGDGIALAEEAAFLCPSRSITVERRA</sequence>
<dbReference type="PRINTS" id="PR00352">
    <property type="entry name" value="3FE4SFRDOXIN"/>
</dbReference>
<dbReference type="GO" id="GO:0051538">
    <property type="term" value="F:3 iron, 4 sulfur cluster binding"/>
    <property type="evidence" value="ECO:0007669"/>
    <property type="project" value="UniProtKB-KW"/>
</dbReference>
<organism evidence="9 10">
    <name type="scientific">Ilumatobacter coccineus (strain NBRC 103263 / KCTC 29153 / YM16-304)</name>
    <dbReference type="NCBI Taxonomy" id="1313172"/>
    <lineage>
        <taxon>Bacteria</taxon>
        <taxon>Bacillati</taxon>
        <taxon>Actinomycetota</taxon>
        <taxon>Acidimicrobiia</taxon>
        <taxon>Acidimicrobiales</taxon>
        <taxon>Ilumatobacteraceae</taxon>
        <taxon>Ilumatobacter</taxon>
    </lineage>
</organism>
<evidence type="ECO:0000256" key="7">
    <source>
        <dbReference type="ARBA" id="ARBA00023291"/>
    </source>
</evidence>
<dbReference type="SUPFAM" id="SSF54862">
    <property type="entry name" value="4Fe-4S ferredoxins"/>
    <property type="match status" value="1"/>
</dbReference>
<dbReference type="AlphaFoldDB" id="A0A6C7EBQ7"/>
<accession>A0A6C7EBQ7</accession>
<dbReference type="Gene3D" id="3.30.70.20">
    <property type="match status" value="1"/>
</dbReference>
<comment type="cofactor">
    <cofactor evidence="1">
        <name>[3Fe-4S] cluster</name>
        <dbReference type="ChEBI" id="CHEBI:21137"/>
    </cofactor>
</comment>
<evidence type="ECO:0000313" key="9">
    <source>
        <dbReference type="EMBL" id="BAN02078.1"/>
    </source>
</evidence>
<protein>
    <recommendedName>
        <fullName evidence="8">Ferredoxin</fullName>
    </recommendedName>
</protein>
<dbReference type="KEGG" id="aym:YM304_17640"/>
<evidence type="ECO:0000256" key="1">
    <source>
        <dbReference type="ARBA" id="ARBA00001927"/>
    </source>
</evidence>
<keyword evidence="10" id="KW-1185">Reference proteome</keyword>
<gene>
    <name evidence="9" type="ORF">YM304_17640</name>
</gene>
<keyword evidence="4 8" id="KW-0249">Electron transport</keyword>
<keyword evidence="6 8" id="KW-0411">Iron-sulfur</keyword>
<dbReference type="PANTHER" id="PTHR36923">
    <property type="entry name" value="FERREDOXIN"/>
    <property type="match status" value="1"/>
</dbReference>
<dbReference type="EMBL" id="AP012057">
    <property type="protein sequence ID" value="BAN02078.1"/>
    <property type="molecule type" value="Genomic_DNA"/>
</dbReference>
<keyword evidence="5 8" id="KW-0408">Iron</keyword>
<evidence type="ECO:0000256" key="3">
    <source>
        <dbReference type="ARBA" id="ARBA00022723"/>
    </source>
</evidence>
<name>A0A6C7EBQ7_ILUCY</name>
<dbReference type="GO" id="GO:0009055">
    <property type="term" value="F:electron transfer activity"/>
    <property type="evidence" value="ECO:0007669"/>
    <property type="project" value="UniProtKB-UniRule"/>
</dbReference>
<comment type="function">
    <text evidence="8">Ferredoxins are iron-sulfur proteins that transfer electrons in a wide variety of metabolic reactions.</text>
</comment>
<proteinExistence type="predicted"/>
<dbReference type="RefSeq" id="WP_015441325.1">
    <property type="nucleotide sequence ID" value="NC_020520.1"/>
</dbReference>
<dbReference type="Proteomes" id="UP000011863">
    <property type="component" value="Chromosome"/>
</dbReference>
<evidence type="ECO:0000256" key="8">
    <source>
        <dbReference type="RuleBase" id="RU368020"/>
    </source>
</evidence>
<evidence type="ECO:0000256" key="2">
    <source>
        <dbReference type="ARBA" id="ARBA00022448"/>
    </source>
</evidence>
<dbReference type="PANTHER" id="PTHR36923:SF3">
    <property type="entry name" value="FERREDOXIN"/>
    <property type="match status" value="1"/>
</dbReference>
<evidence type="ECO:0000256" key="6">
    <source>
        <dbReference type="ARBA" id="ARBA00023014"/>
    </source>
</evidence>
<keyword evidence="2 8" id="KW-0813">Transport</keyword>
<reference evidence="9 10" key="1">
    <citation type="journal article" date="2013" name="Int. J. Syst. Evol. Microbiol.">
        <title>Ilumatobacter nonamiense sp. nov. and Ilumatobacter coccineum sp. nov., isolated from seashore sand.</title>
        <authorList>
            <person name="Matsumoto A."/>
            <person name="Kasai H."/>
            <person name="Matsuo Y."/>
            <person name="Shizuri Y."/>
            <person name="Ichikawa N."/>
            <person name="Fujita N."/>
            <person name="Omura S."/>
            <person name="Takahashi Y."/>
        </authorList>
    </citation>
    <scope>NUCLEOTIDE SEQUENCE [LARGE SCALE GENOMIC DNA]</scope>
    <source>
        <strain evidence="10">NBRC 103263 / KCTC 29153 / YM16-304</strain>
    </source>
</reference>
<keyword evidence="3 8" id="KW-0479">Metal-binding</keyword>
<dbReference type="GO" id="GO:0005506">
    <property type="term" value="F:iron ion binding"/>
    <property type="evidence" value="ECO:0007669"/>
    <property type="project" value="UniProtKB-UniRule"/>
</dbReference>
<evidence type="ECO:0000256" key="4">
    <source>
        <dbReference type="ARBA" id="ARBA00022982"/>
    </source>
</evidence>
<dbReference type="InterPro" id="IPR001080">
    <property type="entry name" value="3Fe4S_ferredoxin"/>
</dbReference>
<evidence type="ECO:0000256" key="5">
    <source>
        <dbReference type="ARBA" id="ARBA00023004"/>
    </source>
</evidence>